<dbReference type="PANTHER" id="PTHR15863">
    <property type="entry name" value="MRN COMPLEX-INTERACTING PROTEIN"/>
    <property type="match status" value="1"/>
</dbReference>
<feature type="domain" description="MRN complex-interacting protein N-terminal" evidence="1">
    <location>
        <begin position="7"/>
        <end position="106"/>
    </location>
</feature>
<proteinExistence type="predicted"/>
<dbReference type="OrthoDB" id="5960226at2759"/>
<dbReference type="GO" id="GO:0007095">
    <property type="term" value="P:mitotic G2 DNA damage checkpoint signaling"/>
    <property type="evidence" value="ECO:0007669"/>
    <property type="project" value="TreeGrafter"/>
</dbReference>
<feature type="non-terminal residue" evidence="2">
    <location>
        <position position="263"/>
    </location>
</feature>
<evidence type="ECO:0000259" key="1">
    <source>
        <dbReference type="Pfam" id="PF15749"/>
    </source>
</evidence>
<dbReference type="GO" id="GO:0005634">
    <property type="term" value="C:nucleus"/>
    <property type="evidence" value="ECO:0007669"/>
    <property type="project" value="TreeGrafter"/>
</dbReference>
<gene>
    <name evidence="2" type="ORF">BINO364_LOCUS8658</name>
</gene>
<dbReference type="GO" id="GO:0003682">
    <property type="term" value="F:chromatin binding"/>
    <property type="evidence" value="ECO:0007669"/>
    <property type="project" value="TreeGrafter"/>
</dbReference>
<dbReference type="PANTHER" id="PTHR15863:SF2">
    <property type="entry name" value="MRN COMPLEX-INTERACTING PROTEIN"/>
    <property type="match status" value="1"/>
</dbReference>
<dbReference type="InterPro" id="IPR032739">
    <property type="entry name" value="MRNIP"/>
</dbReference>
<organism evidence="2 3">
    <name type="scientific">Brenthis ino</name>
    <name type="common">lesser marbled fritillary</name>
    <dbReference type="NCBI Taxonomy" id="405034"/>
    <lineage>
        <taxon>Eukaryota</taxon>
        <taxon>Metazoa</taxon>
        <taxon>Ecdysozoa</taxon>
        <taxon>Arthropoda</taxon>
        <taxon>Hexapoda</taxon>
        <taxon>Insecta</taxon>
        <taxon>Pterygota</taxon>
        <taxon>Neoptera</taxon>
        <taxon>Endopterygota</taxon>
        <taxon>Lepidoptera</taxon>
        <taxon>Glossata</taxon>
        <taxon>Ditrysia</taxon>
        <taxon>Papilionoidea</taxon>
        <taxon>Nymphalidae</taxon>
        <taxon>Heliconiinae</taxon>
        <taxon>Argynnini</taxon>
        <taxon>Brenthis</taxon>
    </lineage>
</organism>
<evidence type="ECO:0000313" key="2">
    <source>
        <dbReference type="EMBL" id="CAH0722753.1"/>
    </source>
</evidence>
<evidence type="ECO:0000313" key="3">
    <source>
        <dbReference type="Proteomes" id="UP000838878"/>
    </source>
</evidence>
<dbReference type="Pfam" id="PF15749">
    <property type="entry name" value="MRNIP"/>
    <property type="match status" value="1"/>
</dbReference>
<sequence length="263" mass="30509">MPQIFQVLRCYKCSIFQIHQTRKDNKWVCKVCGEKQSVKRHYGIGTGKDCRMHVQKLNSMRGEKEEAIKTCISDDGDCDEALECSMKNDAMNNKYLINKKSKWSTYIEEPQDVDSNTPEYIDNLEVVLEVPQKRKLNKTYNNNTKYFKQWEDCARSFKTNNCDNFESISSTEINYEIKPTEAPPQDNNLSRISGSMLLKNDKSLKPQSNNLDKESIKKTSKWAQFIEDDKYETSNAENVESSPKKDSLFSLCDDEDIDNILDL</sequence>
<keyword evidence="3" id="KW-1185">Reference proteome</keyword>
<dbReference type="Proteomes" id="UP000838878">
    <property type="component" value="Chromosome 3"/>
</dbReference>
<accession>A0A8J9VJE6</accession>
<protein>
    <recommendedName>
        <fullName evidence="1">MRN complex-interacting protein N-terminal domain-containing protein</fullName>
    </recommendedName>
</protein>
<dbReference type="InterPro" id="IPR049472">
    <property type="entry name" value="MRNIP_N"/>
</dbReference>
<dbReference type="EMBL" id="OV170223">
    <property type="protein sequence ID" value="CAH0722753.1"/>
    <property type="molecule type" value="Genomic_DNA"/>
</dbReference>
<dbReference type="AlphaFoldDB" id="A0A8J9VJE6"/>
<name>A0A8J9VJE6_9NEOP</name>
<reference evidence="2" key="1">
    <citation type="submission" date="2021-12" db="EMBL/GenBank/DDBJ databases">
        <authorList>
            <person name="Martin H S."/>
        </authorList>
    </citation>
    <scope>NUCLEOTIDE SEQUENCE</scope>
</reference>